<comment type="pathway">
    <text evidence="1">Cofactor biosynthesis; adenosylcobalamin biosynthesis.</text>
</comment>
<evidence type="ECO:0000256" key="2">
    <source>
        <dbReference type="ARBA" id="ARBA00022573"/>
    </source>
</evidence>
<sequence>MTPWLSVIGIGDDGVTGLSPAARTLLDTAEVVVGGARHLTLVQGHAEKHEWPSPFAKARDLMDSLRGRNVAVLASGDPMWFGIGATLTRWLSPGEMRVLPHPGSFSLAAAAMGWPLQDCLCLTIHGRPLETLNLHLAPGRRLLVLSEDGQSPAAVARLLEKAGYGPSRLVVLEHLGGADERIRDSVAEAWEGEAADLNTIAIECRPRRGARLLAALPGLPDDAFDHDGQLTKQEIRAVTLATLAPLPGELLWDVGAGCGSVAIEWMRAGGRAVAIEPRPERCARIAANAATLGVPGLEVVRGKAPDALPYSDPDAVFVGGGVSAPGVLDACWAALRPGGRLVANAVTTEGEAALIALHGRFGGQMTRLSVSRLAPVGGFHTWHPAMPVTQFVGRKG</sequence>
<keyword evidence="3 7" id="KW-0489">Methyltransferase</keyword>
<dbReference type="InterPro" id="IPR012818">
    <property type="entry name" value="CbiE"/>
</dbReference>
<dbReference type="NCBIfam" id="TIGR02467">
    <property type="entry name" value="CbiE"/>
    <property type="match status" value="1"/>
</dbReference>
<accession>A0A7C9QVN7</accession>
<dbReference type="InterPro" id="IPR014777">
    <property type="entry name" value="4pyrrole_Mease_sub1"/>
</dbReference>
<dbReference type="PANTHER" id="PTHR43182:SF1">
    <property type="entry name" value="COBALT-PRECORRIN-7 C(5)-METHYLTRANSFERASE"/>
    <property type="match status" value="1"/>
</dbReference>
<dbReference type="InterPro" id="IPR014776">
    <property type="entry name" value="4pyrrole_Mease_sub2"/>
</dbReference>
<evidence type="ECO:0000256" key="4">
    <source>
        <dbReference type="ARBA" id="ARBA00022679"/>
    </source>
</evidence>
<dbReference type="GO" id="GO:0009236">
    <property type="term" value="P:cobalamin biosynthetic process"/>
    <property type="evidence" value="ECO:0007669"/>
    <property type="project" value="UniProtKB-UniPathway"/>
</dbReference>
<dbReference type="InterPro" id="IPR014008">
    <property type="entry name" value="Cbl_synth_MTase_CbiT"/>
</dbReference>
<reference evidence="7 8" key="1">
    <citation type="submission" date="2020-02" db="EMBL/GenBank/DDBJ databases">
        <authorList>
            <person name="Dziuba M."/>
            <person name="Kuznetsov B."/>
            <person name="Mardanov A."/>
            <person name="Ravin N."/>
            <person name="Grouzdev D."/>
        </authorList>
    </citation>
    <scope>NUCLEOTIDE SEQUENCE [LARGE SCALE GENOMIC DNA]</scope>
    <source>
        <strain evidence="7 8">SpK</strain>
    </source>
</reference>
<dbReference type="EMBL" id="JAAIYP010000042">
    <property type="protein sequence ID" value="NFV81685.1"/>
    <property type="molecule type" value="Genomic_DNA"/>
</dbReference>
<proteinExistence type="predicted"/>
<dbReference type="SUPFAM" id="SSF53335">
    <property type="entry name" value="S-adenosyl-L-methionine-dependent methyltransferases"/>
    <property type="match status" value="1"/>
</dbReference>
<dbReference type="NCBIfam" id="TIGR02469">
    <property type="entry name" value="CbiT"/>
    <property type="match status" value="1"/>
</dbReference>
<feature type="domain" description="Tetrapyrrole methylase" evidence="6">
    <location>
        <begin position="5"/>
        <end position="185"/>
    </location>
</feature>
<dbReference type="InterPro" id="IPR029063">
    <property type="entry name" value="SAM-dependent_MTases_sf"/>
</dbReference>
<name>A0A7C9QVN7_9PROT</name>
<dbReference type="Pfam" id="PF00590">
    <property type="entry name" value="TP_methylase"/>
    <property type="match status" value="1"/>
</dbReference>
<evidence type="ECO:0000313" key="7">
    <source>
        <dbReference type="EMBL" id="NFV81685.1"/>
    </source>
</evidence>
<dbReference type="InterPro" id="IPR035996">
    <property type="entry name" value="4pyrrol_Methylase_sf"/>
</dbReference>
<dbReference type="SUPFAM" id="SSF53790">
    <property type="entry name" value="Tetrapyrrole methylase"/>
    <property type="match status" value="1"/>
</dbReference>
<evidence type="ECO:0000313" key="8">
    <source>
        <dbReference type="Proteomes" id="UP000480684"/>
    </source>
</evidence>
<dbReference type="UniPathway" id="UPA00148"/>
<evidence type="ECO:0000259" key="6">
    <source>
        <dbReference type="Pfam" id="PF00590"/>
    </source>
</evidence>
<dbReference type="AlphaFoldDB" id="A0A7C9QVN7"/>
<dbReference type="Proteomes" id="UP000480684">
    <property type="component" value="Unassembled WGS sequence"/>
</dbReference>
<protein>
    <submittedName>
        <fullName evidence="7">Precorrin-6y C5,15-methyltransferase (Decarboxylating) subunit CbiE</fullName>
    </submittedName>
</protein>
<dbReference type="RefSeq" id="WP_163681960.1">
    <property type="nucleotide sequence ID" value="NZ_JAAIYP010000042.1"/>
</dbReference>
<dbReference type="Gene3D" id="3.30.950.10">
    <property type="entry name" value="Methyltransferase, Cobalt-precorrin-4 Transmethylase, Domain 2"/>
    <property type="match status" value="1"/>
</dbReference>
<dbReference type="Gene3D" id="3.40.50.150">
    <property type="entry name" value="Vaccinia Virus protein VP39"/>
    <property type="match status" value="1"/>
</dbReference>
<evidence type="ECO:0000256" key="5">
    <source>
        <dbReference type="ARBA" id="ARBA00022691"/>
    </source>
</evidence>
<gene>
    <name evidence="7" type="primary">cbiE</name>
    <name evidence="7" type="ORF">G4223_16365</name>
</gene>
<dbReference type="GO" id="GO:0032259">
    <property type="term" value="P:methylation"/>
    <property type="evidence" value="ECO:0007669"/>
    <property type="project" value="UniProtKB-KW"/>
</dbReference>
<evidence type="ECO:0000256" key="1">
    <source>
        <dbReference type="ARBA" id="ARBA00004953"/>
    </source>
</evidence>
<keyword evidence="4 7" id="KW-0808">Transferase</keyword>
<dbReference type="CDD" id="cd02440">
    <property type="entry name" value="AdoMet_MTases"/>
    <property type="match status" value="1"/>
</dbReference>
<evidence type="ECO:0000256" key="3">
    <source>
        <dbReference type="ARBA" id="ARBA00022603"/>
    </source>
</evidence>
<dbReference type="InterPro" id="IPR006365">
    <property type="entry name" value="Cbl_synth_CobL"/>
</dbReference>
<organism evidence="7 8">
    <name type="scientific">Magnetospirillum aberrantis SpK</name>
    <dbReference type="NCBI Taxonomy" id="908842"/>
    <lineage>
        <taxon>Bacteria</taxon>
        <taxon>Pseudomonadati</taxon>
        <taxon>Pseudomonadota</taxon>
        <taxon>Alphaproteobacteria</taxon>
        <taxon>Rhodospirillales</taxon>
        <taxon>Rhodospirillaceae</taxon>
        <taxon>Magnetospirillum</taxon>
    </lineage>
</organism>
<dbReference type="Gene3D" id="3.40.1010.10">
    <property type="entry name" value="Cobalt-precorrin-4 Transmethylase, Domain 1"/>
    <property type="match status" value="1"/>
</dbReference>
<dbReference type="PIRSF" id="PIRSF036428">
    <property type="entry name" value="CobL"/>
    <property type="match status" value="1"/>
</dbReference>
<keyword evidence="2" id="KW-0169">Cobalamin biosynthesis</keyword>
<dbReference type="PANTHER" id="PTHR43182">
    <property type="entry name" value="COBALT-PRECORRIN-6B C(15)-METHYLTRANSFERASE (DECARBOXYLATING)"/>
    <property type="match status" value="1"/>
</dbReference>
<dbReference type="CDD" id="cd11644">
    <property type="entry name" value="Precorrin-6Y-MT"/>
    <property type="match status" value="1"/>
</dbReference>
<comment type="caution">
    <text evidence="7">The sequence shown here is derived from an EMBL/GenBank/DDBJ whole genome shotgun (WGS) entry which is preliminary data.</text>
</comment>
<dbReference type="InterPro" id="IPR050714">
    <property type="entry name" value="Cobalamin_biosynth_MTase"/>
</dbReference>
<dbReference type="InterPro" id="IPR000878">
    <property type="entry name" value="4pyrrol_Mease"/>
</dbReference>
<keyword evidence="5" id="KW-0949">S-adenosyl-L-methionine</keyword>
<dbReference type="GO" id="GO:0008276">
    <property type="term" value="F:protein methyltransferase activity"/>
    <property type="evidence" value="ECO:0007669"/>
    <property type="project" value="InterPro"/>
</dbReference>
<keyword evidence="8" id="KW-1185">Reference proteome</keyword>